<dbReference type="eggNOG" id="KOG1208">
    <property type="taxonomic scope" value="Eukaryota"/>
</dbReference>
<gene>
    <name evidence="4" type="ORF">HETIRDRAFT_325583</name>
</gene>
<organism evidence="4 5">
    <name type="scientific">Heterobasidion irregulare (strain TC 32-1)</name>
    <dbReference type="NCBI Taxonomy" id="747525"/>
    <lineage>
        <taxon>Eukaryota</taxon>
        <taxon>Fungi</taxon>
        <taxon>Dikarya</taxon>
        <taxon>Basidiomycota</taxon>
        <taxon>Agaricomycotina</taxon>
        <taxon>Agaricomycetes</taxon>
        <taxon>Russulales</taxon>
        <taxon>Bondarzewiaceae</taxon>
        <taxon>Heterobasidion</taxon>
        <taxon>Heterobasidion annosum species complex</taxon>
    </lineage>
</organism>
<dbReference type="GeneID" id="20671162"/>
<name>W4JZG0_HETIT</name>
<dbReference type="HOGENOM" id="CLU_010194_44_6_1"/>
<dbReference type="PANTHER" id="PTHR24320">
    <property type="entry name" value="RETINOL DEHYDROGENASE"/>
    <property type="match status" value="1"/>
</dbReference>
<dbReference type="OrthoDB" id="191139at2759"/>
<comment type="similarity">
    <text evidence="1">Belongs to the short-chain dehydrogenases/reductases (SDR) family.</text>
</comment>
<dbReference type="InParanoid" id="W4JZG0"/>
<reference evidence="4 5" key="1">
    <citation type="journal article" date="2012" name="New Phytol.">
        <title>Insight into trade-off between wood decay and parasitism from the genome of a fungal forest pathogen.</title>
        <authorList>
            <person name="Olson A."/>
            <person name="Aerts A."/>
            <person name="Asiegbu F."/>
            <person name="Belbahri L."/>
            <person name="Bouzid O."/>
            <person name="Broberg A."/>
            <person name="Canback B."/>
            <person name="Coutinho P.M."/>
            <person name="Cullen D."/>
            <person name="Dalman K."/>
            <person name="Deflorio G."/>
            <person name="van Diepen L.T."/>
            <person name="Dunand C."/>
            <person name="Duplessis S."/>
            <person name="Durling M."/>
            <person name="Gonthier P."/>
            <person name="Grimwood J."/>
            <person name="Fossdal C.G."/>
            <person name="Hansson D."/>
            <person name="Henrissat B."/>
            <person name="Hietala A."/>
            <person name="Himmelstrand K."/>
            <person name="Hoffmeister D."/>
            <person name="Hogberg N."/>
            <person name="James T.Y."/>
            <person name="Karlsson M."/>
            <person name="Kohler A."/>
            <person name="Kues U."/>
            <person name="Lee Y.H."/>
            <person name="Lin Y.C."/>
            <person name="Lind M."/>
            <person name="Lindquist E."/>
            <person name="Lombard V."/>
            <person name="Lucas S."/>
            <person name="Lunden K."/>
            <person name="Morin E."/>
            <person name="Murat C."/>
            <person name="Park J."/>
            <person name="Raffaello T."/>
            <person name="Rouze P."/>
            <person name="Salamov A."/>
            <person name="Schmutz J."/>
            <person name="Solheim H."/>
            <person name="Stahlberg J."/>
            <person name="Velez H."/>
            <person name="de Vries R.P."/>
            <person name="Wiebenga A."/>
            <person name="Woodward S."/>
            <person name="Yakovlev I."/>
            <person name="Garbelotto M."/>
            <person name="Martin F."/>
            <person name="Grigoriev I.V."/>
            <person name="Stenlid J."/>
        </authorList>
    </citation>
    <scope>NUCLEOTIDE SEQUENCE [LARGE SCALE GENOMIC DNA]</scope>
    <source>
        <strain evidence="4 5">TC 32-1</strain>
    </source>
</reference>
<evidence type="ECO:0000256" key="2">
    <source>
        <dbReference type="ARBA" id="ARBA00022857"/>
    </source>
</evidence>
<dbReference type="AlphaFoldDB" id="W4JZG0"/>
<dbReference type="GO" id="GO:0016491">
    <property type="term" value="F:oxidoreductase activity"/>
    <property type="evidence" value="ECO:0007669"/>
    <property type="project" value="UniProtKB-KW"/>
</dbReference>
<keyword evidence="2" id="KW-0521">NADP</keyword>
<dbReference type="KEGG" id="hir:HETIRDRAFT_325583"/>
<dbReference type="Pfam" id="PF00106">
    <property type="entry name" value="adh_short"/>
    <property type="match status" value="1"/>
</dbReference>
<evidence type="ECO:0000313" key="4">
    <source>
        <dbReference type="EMBL" id="ETW78251.1"/>
    </source>
</evidence>
<evidence type="ECO:0000313" key="5">
    <source>
        <dbReference type="Proteomes" id="UP000030671"/>
    </source>
</evidence>
<dbReference type="PRINTS" id="PR00081">
    <property type="entry name" value="GDHRDH"/>
</dbReference>
<evidence type="ECO:0000256" key="1">
    <source>
        <dbReference type="ARBA" id="ARBA00006484"/>
    </source>
</evidence>
<dbReference type="FunCoup" id="W4JZG0">
    <property type="interactions" value="150"/>
</dbReference>
<dbReference type="EMBL" id="KI925462">
    <property type="protein sequence ID" value="ETW78251.1"/>
    <property type="molecule type" value="Genomic_DNA"/>
</dbReference>
<dbReference type="PANTHER" id="PTHR24320:SF282">
    <property type="entry name" value="WW DOMAIN-CONTAINING OXIDOREDUCTASE"/>
    <property type="match status" value="1"/>
</dbReference>
<dbReference type="Gene3D" id="3.40.50.720">
    <property type="entry name" value="NAD(P)-binding Rossmann-like Domain"/>
    <property type="match status" value="1"/>
</dbReference>
<dbReference type="InterPro" id="IPR002347">
    <property type="entry name" value="SDR_fam"/>
</dbReference>
<evidence type="ECO:0008006" key="6">
    <source>
        <dbReference type="Google" id="ProtNLM"/>
    </source>
</evidence>
<evidence type="ECO:0000256" key="3">
    <source>
        <dbReference type="ARBA" id="ARBA00023002"/>
    </source>
</evidence>
<dbReference type="RefSeq" id="XP_009550238.1">
    <property type="nucleotide sequence ID" value="XM_009551943.1"/>
</dbReference>
<accession>W4JZG0</accession>
<dbReference type="Proteomes" id="UP000030671">
    <property type="component" value="Unassembled WGS sequence"/>
</dbReference>
<sequence>MGQTLSLFSQLFPPASHFSVHDIPDLTGRIALVTGGNAGIGKETVRALLEHNATVYLAARSRSRAEETILELKQSIGKEAQFLLCDLASMESVRGAAQEFMSKETELHMLFNNGGVLSPPIDQLTVEGIDLQWGVNVVGHALLTFLLLPALLSGAKSSPDGKARVVNTSSIASYGDIIHWDSFLPGEARDKMGSRRLYMQSKHGNIVFARELGRRYGDSIISTAVNPGNIRTTLYRHYPSLLERLALSTMYPPPTGALTQLWAGTSHETIDFNGKFLIPFARVGECRAEANDPEVGSRLWAYLEEVTTKP</sequence>
<proteinExistence type="inferred from homology"/>
<keyword evidence="5" id="KW-1185">Reference proteome</keyword>
<dbReference type="SUPFAM" id="SSF51735">
    <property type="entry name" value="NAD(P)-binding Rossmann-fold domains"/>
    <property type="match status" value="1"/>
</dbReference>
<dbReference type="InterPro" id="IPR036291">
    <property type="entry name" value="NAD(P)-bd_dom_sf"/>
</dbReference>
<protein>
    <recommendedName>
        <fullName evidence="6">NAD(P)-binding protein</fullName>
    </recommendedName>
</protein>
<keyword evidence="3" id="KW-0560">Oxidoreductase</keyword>